<name>A0ABV6BLN1_9FLAO</name>
<dbReference type="RefSeq" id="WP_379684057.1">
    <property type="nucleotide sequence ID" value="NZ_JBHLYW010000005.1"/>
</dbReference>
<gene>
    <name evidence="1" type="ORF">ACFFLS_04755</name>
</gene>
<organism evidence="1 2">
    <name type="scientific">Flavobacterium procerum</name>
    <dbReference type="NCBI Taxonomy" id="1455569"/>
    <lineage>
        <taxon>Bacteria</taxon>
        <taxon>Pseudomonadati</taxon>
        <taxon>Bacteroidota</taxon>
        <taxon>Flavobacteriia</taxon>
        <taxon>Flavobacteriales</taxon>
        <taxon>Flavobacteriaceae</taxon>
        <taxon>Flavobacterium</taxon>
    </lineage>
</organism>
<keyword evidence="2" id="KW-1185">Reference proteome</keyword>
<comment type="caution">
    <text evidence="1">The sequence shown here is derived from an EMBL/GenBank/DDBJ whole genome shotgun (WGS) entry which is preliminary data.</text>
</comment>
<reference evidence="1 2" key="1">
    <citation type="submission" date="2024-09" db="EMBL/GenBank/DDBJ databases">
        <authorList>
            <person name="Sun Q."/>
            <person name="Mori K."/>
        </authorList>
    </citation>
    <scope>NUCLEOTIDE SEQUENCE [LARGE SCALE GENOMIC DNA]</scope>
    <source>
        <strain evidence="1 2">CGMCC 1.12926</strain>
    </source>
</reference>
<dbReference type="Proteomes" id="UP001589734">
    <property type="component" value="Unassembled WGS sequence"/>
</dbReference>
<proteinExistence type="predicted"/>
<accession>A0ABV6BLN1</accession>
<evidence type="ECO:0000313" key="1">
    <source>
        <dbReference type="EMBL" id="MFC0076336.1"/>
    </source>
</evidence>
<evidence type="ECO:0008006" key="3">
    <source>
        <dbReference type="Google" id="ProtNLM"/>
    </source>
</evidence>
<dbReference type="EMBL" id="JBHLYW010000005">
    <property type="protein sequence ID" value="MFC0076336.1"/>
    <property type="molecule type" value="Genomic_DNA"/>
</dbReference>
<sequence length="186" mass="21121">MKIIKRIALAILILTAVGLVFRGWFYRHLVTYKSVGLRINYSATNDKLVDLINSSAGKQTDLDIEQIIELGLSITSKQLNFTVDKNNTDPNKLITSKTAHCVGYASFFATTCNELLKKYNLADTWTAKPQIGQLYFLGTNIHKYYNTPFFKDHDFVTIENKKTGQTFAVDPTVNDYLSINFVTYTK</sequence>
<evidence type="ECO:0000313" key="2">
    <source>
        <dbReference type="Proteomes" id="UP001589734"/>
    </source>
</evidence>
<protein>
    <recommendedName>
        <fullName evidence="3">Transglutaminase-like domain-containing protein</fullName>
    </recommendedName>
</protein>